<feature type="transmembrane region" description="Helical" evidence="1">
    <location>
        <begin position="50"/>
        <end position="72"/>
    </location>
</feature>
<dbReference type="PATRIC" id="fig|156976.3.peg.2323"/>
<keyword evidence="1" id="KW-0472">Membrane</keyword>
<dbReference type="KEGG" id="crie:AK829_11505"/>
<name>A0A0K1RF39_9CORY</name>
<keyword evidence="1" id="KW-1133">Transmembrane helix</keyword>
<evidence type="ECO:0000313" key="2">
    <source>
        <dbReference type="EMBL" id="AKV60029.1"/>
    </source>
</evidence>
<protein>
    <recommendedName>
        <fullName evidence="4">ABC transporter permease</fullName>
    </recommendedName>
</protein>
<gene>
    <name evidence="2" type="ORF">AK829_11505</name>
</gene>
<dbReference type="STRING" id="156976.AK829_11505"/>
<evidence type="ECO:0008006" key="4">
    <source>
        <dbReference type="Google" id="ProtNLM"/>
    </source>
</evidence>
<sequence length="250" mass="26664">MLWRLPVTNLLPAEWTKLRTTAAFWWTSGLTVLIAAGYGALFAWTARLGTIPYIPVTVIATVALTSIIVMIVQQSMVVTTEYRFGIPATNFRIAPQRWKVAAAKAVLGAVLAAVVCAVALAAALTLADLTAPVSANWPTNPATQRAMWAVPLGMALVSLFVQGIGWIVRNTAGTVVIGMALLLVLESIVGMIPNIGADLVKFMPFGNIIAFMTNQPTPYWDSVWHGFGVFAVWAVAVWGVGVALTAARDA</sequence>
<accession>A0A0K1RF39</accession>
<feature type="transmembrane region" description="Helical" evidence="1">
    <location>
        <begin position="175"/>
        <end position="195"/>
    </location>
</feature>
<feature type="transmembrane region" description="Helical" evidence="1">
    <location>
        <begin position="146"/>
        <end position="168"/>
    </location>
</feature>
<dbReference type="AlphaFoldDB" id="A0A0K1RF39"/>
<keyword evidence="1" id="KW-0812">Transmembrane</keyword>
<feature type="transmembrane region" description="Helical" evidence="1">
    <location>
        <begin position="21"/>
        <end position="44"/>
    </location>
</feature>
<feature type="transmembrane region" description="Helical" evidence="1">
    <location>
        <begin position="105"/>
        <end position="126"/>
    </location>
</feature>
<organism evidence="2 3">
    <name type="scientific">Corynebacterium riegelii</name>
    <dbReference type="NCBI Taxonomy" id="156976"/>
    <lineage>
        <taxon>Bacteria</taxon>
        <taxon>Bacillati</taxon>
        <taxon>Actinomycetota</taxon>
        <taxon>Actinomycetes</taxon>
        <taxon>Mycobacteriales</taxon>
        <taxon>Corynebacteriaceae</taxon>
        <taxon>Corynebacterium</taxon>
    </lineage>
</organism>
<feature type="transmembrane region" description="Helical" evidence="1">
    <location>
        <begin position="223"/>
        <end position="247"/>
    </location>
</feature>
<evidence type="ECO:0000313" key="3">
    <source>
        <dbReference type="Proteomes" id="UP000060016"/>
    </source>
</evidence>
<dbReference type="Proteomes" id="UP000060016">
    <property type="component" value="Chromosome"/>
</dbReference>
<reference evidence="2 3" key="1">
    <citation type="submission" date="2015-08" db="EMBL/GenBank/DDBJ databases">
        <authorList>
            <person name="Babu N.S."/>
            <person name="Beckwith C.J."/>
            <person name="Beseler K.G."/>
            <person name="Brison A."/>
            <person name="Carone J.V."/>
            <person name="Caskin T.P."/>
            <person name="Diamond M."/>
            <person name="Durham M.E."/>
            <person name="Foxe J.M."/>
            <person name="Go M."/>
            <person name="Henderson B.A."/>
            <person name="Jones I.B."/>
            <person name="McGettigan J.A."/>
            <person name="Micheletti S.J."/>
            <person name="Nasrallah M.E."/>
            <person name="Ortiz D."/>
            <person name="Piller C.R."/>
            <person name="Privatt S.R."/>
            <person name="Schneider S.L."/>
            <person name="Sharp S."/>
            <person name="Smith T.C."/>
            <person name="Stanton J.D."/>
            <person name="Ullery H.E."/>
            <person name="Wilson R.J."/>
            <person name="Serrano M.G."/>
            <person name="Buck G."/>
            <person name="Lee V."/>
            <person name="Wang Y."/>
            <person name="Carvalho R."/>
            <person name="Voegtly L."/>
            <person name="Shi R."/>
            <person name="Duckworth R."/>
            <person name="Johnson A."/>
            <person name="Loviza R."/>
            <person name="Walstead R."/>
            <person name="Shah Z."/>
            <person name="Kiflezghi M."/>
            <person name="Wade K."/>
            <person name="Ball S.L."/>
            <person name="Bradley K.W."/>
            <person name="Asai D.J."/>
            <person name="Bowman C.A."/>
            <person name="Russell D.A."/>
            <person name="Pope W.H."/>
            <person name="Jacobs-Sera D."/>
            <person name="Hendrix R.W."/>
            <person name="Hatfull G.F."/>
        </authorList>
    </citation>
    <scope>NUCLEOTIDE SEQUENCE [LARGE SCALE GENOMIC DNA]</scope>
    <source>
        <strain evidence="2 3">PUDD_83A45</strain>
    </source>
</reference>
<keyword evidence="3" id="KW-1185">Reference proteome</keyword>
<dbReference type="EMBL" id="CP012342">
    <property type="protein sequence ID" value="AKV60029.1"/>
    <property type="molecule type" value="Genomic_DNA"/>
</dbReference>
<proteinExistence type="predicted"/>
<evidence type="ECO:0000256" key="1">
    <source>
        <dbReference type="SAM" id="Phobius"/>
    </source>
</evidence>